<proteinExistence type="predicted"/>
<dbReference type="RefSeq" id="WP_228073408.1">
    <property type="nucleotide sequence ID" value="NZ_CP061205.1"/>
</dbReference>
<dbReference type="Pfam" id="PF10048">
    <property type="entry name" value="DUF2282"/>
    <property type="match status" value="1"/>
</dbReference>
<evidence type="ECO:0000313" key="3">
    <source>
        <dbReference type="Proteomes" id="UP001595444"/>
    </source>
</evidence>
<reference evidence="3" key="1">
    <citation type="journal article" date="2019" name="Int. J. Syst. Evol. Microbiol.">
        <title>The Global Catalogue of Microorganisms (GCM) 10K type strain sequencing project: providing services to taxonomists for standard genome sequencing and annotation.</title>
        <authorList>
            <consortium name="The Broad Institute Genomics Platform"/>
            <consortium name="The Broad Institute Genome Sequencing Center for Infectious Disease"/>
            <person name="Wu L."/>
            <person name="Ma J."/>
        </authorList>
    </citation>
    <scope>NUCLEOTIDE SEQUENCE [LARGE SCALE GENOMIC DNA]</scope>
    <source>
        <strain evidence="3">KCTC 62164</strain>
    </source>
</reference>
<gene>
    <name evidence="2" type="ORF">ACFOKA_04790</name>
</gene>
<accession>A0ABV7D2J4</accession>
<evidence type="ECO:0000256" key="1">
    <source>
        <dbReference type="SAM" id="SignalP"/>
    </source>
</evidence>
<dbReference type="InterPro" id="IPR018740">
    <property type="entry name" value="DUF2282_membr"/>
</dbReference>
<name>A0ABV7D2J4_9PROT</name>
<protein>
    <submittedName>
        <fullName evidence="2">DUF2282 domain-containing protein</fullName>
    </submittedName>
</protein>
<evidence type="ECO:0000313" key="2">
    <source>
        <dbReference type="EMBL" id="MFC3051216.1"/>
    </source>
</evidence>
<feature type="chain" id="PRO_5047380980" evidence="1">
    <location>
        <begin position="30"/>
        <end position="92"/>
    </location>
</feature>
<dbReference type="Proteomes" id="UP001595444">
    <property type="component" value="Unassembled WGS sequence"/>
</dbReference>
<dbReference type="EMBL" id="JBHRSL010000002">
    <property type="protein sequence ID" value="MFC3051216.1"/>
    <property type="molecule type" value="Genomic_DNA"/>
</dbReference>
<sequence length="92" mass="9578">MKVSKFAKSAFVTTSAVAFAMTAAASIHADDEMKAKKEKCYGVVAKGMNDCGTSTHSCAGQSAEDAHPEEWVYVPAGMCDRLAGGSKEPAAM</sequence>
<organism evidence="2 3">
    <name type="scientific">Kordiimonas pumila</name>
    <dbReference type="NCBI Taxonomy" id="2161677"/>
    <lineage>
        <taxon>Bacteria</taxon>
        <taxon>Pseudomonadati</taxon>
        <taxon>Pseudomonadota</taxon>
        <taxon>Alphaproteobacteria</taxon>
        <taxon>Kordiimonadales</taxon>
        <taxon>Kordiimonadaceae</taxon>
        <taxon>Kordiimonas</taxon>
    </lineage>
</organism>
<keyword evidence="1" id="KW-0732">Signal</keyword>
<comment type="caution">
    <text evidence="2">The sequence shown here is derived from an EMBL/GenBank/DDBJ whole genome shotgun (WGS) entry which is preliminary data.</text>
</comment>
<keyword evidence="3" id="KW-1185">Reference proteome</keyword>
<feature type="signal peptide" evidence="1">
    <location>
        <begin position="1"/>
        <end position="29"/>
    </location>
</feature>